<protein>
    <submittedName>
        <fullName evidence="3">Uncharacterized protein</fullName>
    </submittedName>
</protein>
<accession>A0AAD6J556</accession>
<feature type="region of interest" description="Disordered" evidence="1">
    <location>
        <begin position="104"/>
        <end position="182"/>
    </location>
</feature>
<feature type="signal peptide" evidence="2">
    <location>
        <begin position="1"/>
        <end position="21"/>
    </location>
</feature>
<feature type="compositionally biased region" description="Basic and acidic residues" evidence="1">
    <location>
        <begin position="214"/>
        <end position="225"/>
    </location>
</feature>
<sequence>MKSLPLLSTLVLLSLLAPTLAAPSPELNTRATGHDLKRVSQTDGASQPVPVADQPAEIIVIVSSQPPPTAQHEQSDADAGCMMAADKADIDNYNAALGRLQTQRRRDAAALASRSPSDATDAPTGHGGVGLRKHKLKRAIHDTAPTGHGGSSRRRRRDLGQRSTADEAPTGHGGASKMKLKRARRAIHDAAPTGHGGATRRVKRLADDVPTGHGGRERLARRTPEAEDAPTGHGGVNSKVKRELQVANAPTGHGGVNMK</sequence>
<proteinExistence type="predicted"/>
<organism evidence="3 4">
    <name type="scientific">Drechslerella dactyloides</name>
    <name type="common">Nematode-trapping fungus</name>
    <name type="synonym">Arthrobotrys dactyloides</name>
    <dbReference type="NCBI Taxonomy" id="74499"/>
    <lineage>
        <taxon>Eukaryota</taxon>
        <taxon>Fungi</taxon>
        <taxon>Dikarya</taxon>
        <taxon>Ascomycota</taxon>
        <taxon>Pezizomycotina</taxon>
        <taxon>Orbiliomycetes</taxon>
        <taxon>Orbiliales</taxon>
        <taxon>Orbiliaceae</taxon>
        <taxon>Drechslerella</taxon>
    </lineage>
</organism>
<dbReference type="EMBL" id="JAQGDS010000002">
    <property type="protein sequence ID" value="KAJ6263749.1"/>
    <property type="molecule type" value="Genomic_DNA"/>
</dbReference>
<name>A0AAD6J556_DREDA</name>
<evidence type="ECO:0000256" key="1">
    <source>
        <dbReference type="SAM" id="MobiDB-lite"/>
    </source>
</evidence>
<evidence type="ECO:0000313" key="4">
    <source>
        <dbReference type="Proteomes" id="UP001221413"/>
    </source>
</evidence>
<feature type="region of interest" description="Disordered" evidence="1">
    <location>
        <begin position="207"/>
        <end position="259"/>
    </location>
</feature>
<dbReference type="Proteomes" id="UP001221413">
    <property type="component" value="Unassembled WGS sequence"/>
</dbReference>
<reference evidence="3" key="1">
    <citation type="submission" date="2023-01" db="EMBL/GenBank/DDBJ databases">
        <title>The chitinases involved in constricting ring structure development in the nematode-trapping fungus Drechslerella dactyloides.</title>
        <authorList>
            <person name="Wang R."/>
            <person name="Zhang L."/>
            <person name="Tang P."/>
            <person name="Li S."/>
            <person name="Liang L."/>
        </authorList>
    </citation>
    <scope>NUCLEOTIDE SEQUENCE</scope>
    <source>
        <strain evidence="3">YMF1.00031</strain>
    </source>
</reference>
<evidence type="ECO:0000256" key="2">
    <source>
        <dbReference type="SAM" id="SignalP"/>
    </source>
</evidence>
<gene>
    <name evidence="3" type="ORF">Dda_2320</name>
</gene>
<dbReference type="AlphaFoldDB" id="A0AAD6J556"/>
<feature type="compositionally biased region" description="Low complexity" evidence="1">
    <location>
        <begin position="109"/>
        <end position="119"/>
    </location>
</feature>
<keyword evidence="2" id="KW-0732">Signal</keyword>
<evidence type="ECO:0000313" key="3">
    <source>
        <dbReference type="EMBL" id="KAJ6263749.1"/>
    </source>
</evidence>
<comment type="caution">
    <text evidence="3">The sequence shown here is derived from an EMBL/GenBank/DDBJ whole genome shotgun (WGS) entry which is preliminary data.</text>
</comment>
<keyword evidence="4" id="KW-1185">Reference proteome</keyword>
<feature type="chain" id="PRO_5041951863" evidence="2">
    <location>
        <begin position="22"/>
        <end position="259"/>
    </location>
</feature>